<reference evidence="1" key="1">
    <citation type="submission" date="2022-02" db="EMBL/GenBank/DDBJ databases">
        <title>Plant Genome Project.</title>
        <authorList>
            <person name="Zhang R.-G."/>
        </authorList>
    </citation>
    <scope>NUCLEOTIDE SEQUENCE</scope>
    <source>
        <strain evidence="1">AT1</strain>
    </source>
</reference>
<evidence type="ECO:0000313" key="2">
    <source>
        <dbReference type="Proteomes" id="UP001062846"/>
    </source>
</evidence>
<evidence type="ECO:0000313" key="1">
    <source>
        <dbReference type="EMBL" id="KAI8565765.1"/>
    </source>
</evidence>
<organism evidence="1 2">
    <name type="scientific">Rhododendron molle</name>
    <name type="common">Chinese azalea</name>
    <name type="synonym">Azalea mollis</name>
    <dbReference type="NCBI Taxonomy" id="49168"/>
    <lineage>
        <taxon>Eukaryota</taxon>
        <taxon>Viridiplantae</taxon>
        <taxon>Streptophyta</taxon>
        <taxon>Embryophyta</taxon>
        <taxon>Tracheophyta</taxon>
        <taxon>Spermatophyta</taxon>
        <taxon>Magnoliopsida</taxon>
        <taxon>eudicotyledons</taxon>
        <taxon>Gunneridae</taxon>
        <taxon>Pentapetalae</taxon>
        <taxon>asterids</taxon>
        <taxon>Ericales</taxon>
        <taxon>Ericaceae</taxon>
        <taxon>Ericoideae</taxon>
        <taxon>Rhodoreae</taxon>
        <taxon>Rhododendron</taxon>
    </lineage>
</organism>
<protein>
    <submittedName>
        <fullName evidence="1">Uncharacterized protein</fullName>
    </submittedName>
</protein>
<dbReference type="EMBL" id="CM046390">
    <property type="protein sequence ID" value="KAI8565765.1"/>
    <property type="molecule type" value="Genomic_DNA"/>
</dbReference>
<sequence length="696" mass="79743">MDGYNCLFSDSWSVENDVPSGEGVSHNFRDYTPEFTTNEIFQSRDDMIAWVRTIGRENGIVVVTKKSASLIGNKLPKCILSCERSGKYRSARKAVEGQSSQKNTGTKKFECPFELRGIPIPPAGVMWGVRVECGRHNHETAEYFDGHEYPSRLTPEEKEIVRDMANNIAPREILSVLKKKNPLNTTCAQSIYNLKYTDNIAERDGLSPTQFVLNELIEKRYLHDYRTNPYTNEITDIVWVHPQSLDLSVNFPSVLVIDATYKTNEYRLPLLEVVGITSTMCTYSLMFAHLTNERVENLTWALSTLKKWMLGKGALLPSVFVTDRDLALLSAIEACFPSARHILCIWHINQCIIKHCRGVLGPSFNDFYMSWHSLINSTTQASFNQKWNAMCDDYKQYPQLLQYLVNTWIMPYRDRFVAAWTNTCMHLGNNSSQRIIDMTDPSQSTVRGLAYNTAHRGRPTGKEEQSGRRIPSFIEASTSSSGVESRRRGRGARVRKTQANHAQFSVPPISTDYFRHLPQAYQHYISHINDVQGDGHYGFRAIAAHLGNTEDGWAQVRIDLIHEIEQNKDLYNALYPERGWANQLIRSLNWFEDSAPRDHWMDAMSMGVVIASAYNLVLHTFDPRPSSCFTHFPLRSPPVSIQERIEIAIARVGNNHFVQLFLQPHYPVPPYPIWWWNNSSEQAKRWAASYATRIRL</sequence>
<proteinExistence type="predicted"/>
<keyword evidence="2" id="KW-1185">Reference proteome</keyword>
<dbReference type="Proteomes" id="UP001062846">
    <property type="component" value="Chromosome 3"/>
</dbReference>
<accession>A0ACC0PJS1</accession>
<gene>
    <name evidence="1" type="ORF">RHMOL_Rhmol03G0286900</name>
</gene>
<name>A0ACC0PJS1_RHOML</name>
<comment type="caution">
    <text evidence="1">The sequence shown here is derived from an EMBL/GenBank/DDBJ whole genome shotgun (WGS) entry which is preliminary data.</text>
</comment>